<organism evidence="1 2">
    <name type="scientific">Papaver nudicaule</name>
    <name type="common">Iceland poppy</name>
    <dbReference type="NCBI Taxonomy" id="74823"/>
    <lineage>
        <taxon>Eukaryota</taxon>
        <taxon>Viridiplantae</taxon>
        <taxon>Streptophyta</taxon>
        <taxon>Embryophyta</taxon>
        <taxon>Tracheophyta</taxon>
        <taxon>Spermatophyta</taxon>
        <taxon>Magnoliopsida</taxon>
        <taxon>Ranunculales</taxon>
        <taxon>Papaveraceae</taxon>
        <taxon>Papaveroideae</taxon>
        <taxon>Papaver</taxon>
    </lineage>
</organism>
<dbReference type="EMBL" id="JAJJMA010220925">
    <property type="protein sequence ID" value="MCL7041176.1"/>
    <property type="molecule type" value="Genomic_DNA"/>
</dbReference>
<accession>A0AA42AVJ6</accession>
<dbReference type="Gene3D" id="3.90.70.10">
    <property type="entry name" value="Cysteine proteinases"/>
    <property type="match status" value="1"/>
</dbReference>
<name>A0AA42AVJ6_PAPNU</name>
<dbReference type="AlphaFoldDB" id="A0AA42AVJ6"/>
<dbReference type="Proteomes" id="UP001177140">
    <property type="component" value="Unassembled WGS sequence"/>
</dbReference>
<proteinExistence type="predicted"/>
<evidence type="ECO:0000313" key="1">
    <source>
        <dbReference type="EMBL" id="MCL7041176.1"/>
    </source>
</evidence>
<evidence type="ECO:0000313" key="2">
    <source>
        <dbReference type="Proteomes" id="UP001177140"/>
    </source>
</evidence>
<comment type="caution">
    <text evidence="1">The sequence shown here is derived from an EMBL/GenBank/DDBJ whole genome shotgun (WGS) entry which is preliminary data.</text>
</comment>
<keyword evidence="2" id="KW-1185">Reference proteome</keyword>
<sequence length="112" mass="12680">MSWLLKTLHADLRSSRNNTSIIYKCFQGELEVVKEIYGAEHANVVMETTRMPFLNLELDLPPLPLFKDVMEKNIIPQVPLFSILKKYDGESITEVEKPSIASGIESPDCLSI</sequence>
<reference evidence="1" key="1">
    <citation type="submission" date="2022-03" db="EMBL/GenBank/DDBJ databases">
        <title>A functionally conserved STORR gene fusion in Papaver species that diverged 16.8 million years ago.</title>
        <authorList>
            <person name="Catania T."/>
        </authorList>
    </citation>
    <scope>NUCLEOTIDE SEQUENCE</scope>
    <source>
        <strain evidence="1">S-191538</strain>
    </source>
</reference>
<protein>
    <submittedName>
        <fullName evidence="1">Uncharacterized protein</fullName>
    </submittedName>
</protein>
<gene>
    <name evidence="1" type="ORF">MKW94_021126</name>
</gene>